<gene>
    <name evidence="1" type="ORF">LCGC14_0437070</name>
</gene>
<name>A0A0F9VVY5_9ZZZZ</name>
<evidence type="ECO:0000313" key="1">
    <source>
        <dbReference type="EMBL" id="KKN69883.1"/>
    </source>
</evidence>
<dbReference type="AlphaFoldDB" id="A0A0F9VVY5"/>
<organism evidence="1">
    <name type="scientific">marine sediment metagenome</name>
    <dbReference type="NCBI Taxonomy" id="412755"/>
    <lineage>
        <taxon>unclassified sequences</taxon>
        <taxon>metagenomes</taxon>
        <taxon>ecological metagenomes</taxon>
    </lineage>
</organism>
<comment type="caution">
    <text evidence="1">The sequence shown here is derived from an EMBL/GenBank/DDBJ whole genome shotgun (WGS) entry which is preliminary data.</text>
</comment>
<reference evidence="1" key="1">
    <citation type="journal article" date="2015" name="Nature">
        <title>Complex archaea that bridge the gap between prokaryotes and eukaryotes.</title>
        <authorList>
            <person name="Spang A."/>
            <person name="Saw J.H."/>
            <person name="Jorgensen S.L."/>
            <person name="Zaremba-Niedzwiedzka K."/>
            <person name="Martijn J."/>
            <person name="Lind A.E."/>
            <person name="van Eijk R."/>
            <person name="Schleper C."/>
            <person name="Guy L."/>
            <person name="Ettema T.J."/>
        </authorList>
    </citation>
    <scope>NUCLEOTIDE SEQUENCE</scope>
</reference>
<accession>A0A0F9VVY5</accession>
<dbReference type="EMBL" id="LAZR01000417">
    <property type="protein sequence ID" value="KKN69883.1"/>
    <property type="molecule type" value="Genomic_DNA"/>
</dbReference>
<protein>
    <submittedName>
        <fullName evidence="1">Uncharacterized protein</fullName>
    </submittedName>
</protein>
<sequence length="65" mass="7659">MQDNDTTELLYSPREAYMFYLEGWSEGYGDGLCDEENGKHLTEPPTFDEWQADQRLNRLTVTMLH</sequence>
<proteinExistence type="predicted"/>